<keyword evidence="6 7" id="KW-0472">Membrane</keyword>
<dbReference type="InterPro" id="IPR020846">
    <property type="entry name" value="MFS_dom"/>
</dbReference>
<feature type="transmembrane region" description="Helical" evidence="7">
    <location>
        <begin position="139"/>
        <end position="157"/>
    </location>
</feature>
<organism evidence="9 10">
    <name type="scientific">Sphaerisporangium melleum</name>
    <dbReference type="NCBI Taxonomy" id="321316"/>
    <lineage>
        <taxon>Bacteria</taxon>
        <taxon>Bacillati</taxon>
        <taxon>Actinomycetota</taxon>
        <taxon>Actinomycetes</taxon>
        <taxon>Streptosporangiales</taxon>
        <taxon>Streptosporangiaceae</taxon>
        <taxon>Sphaerisporangium</taxon>
    </lineage>
</organism>
<feature type="transmembrane region" description="Helical" evidence="7">
    <location>
        <begin position="252"/>
        <end position="273"/>
    </location>
</feature>
<keyword evidence="5 7" id="KW-1133">Transmembrane helix</keyword>
<evidence type="ECO:0000313" key="10">
    <source>
        <dbReference type="Proteomes" id="UP000645217"/>
    </source>
</evidence>
<keyword evidence="2" id="KW-0813">Transport</keyword>
<name>A0A917VM02_9ACTN</name>
<dbReference type="Gene3D" id="1.20.1250.20">
    <property type="entry name" value="MFS general substrate transporter like domains"/>
    <property type="match status" value="1"/>
</dbReference>
<evidence type="ECO:0000256" key="5">
    <source>
        <dbReference type="ARBA" id="ARBA00022989"/>
    </source>
</evidence>
<dbReference type="Pfam" id="PF07690">
    <property type="entry name" value="MFS_1"/>
    <property type="match status" value="1"/>
</dbReference>
<dbReference type="InterPro" id="IPR050171">
    <property type="entry name" value="MFS_Transporters"/>
</dbReference>
<evidence type="ECO:0000259" key="8">
    <source>
        <dbReference type="PROSITE" id="PS50850"/>
    </source>
</evidence>
<feature type="transmembrane region" description="Helical" evidence="7">
    <location>
        <begin position="348"/>
        <end position="369"/>
    </location>
</feature>
<feature type="transmembrane region" description="Helical" evidence="7">
    <location>
        <begin position="280"/>
        <end position="300"/>
    </location>
</feature>
<keyword evidence="3" id="KW-1003">Cell membrane</keyword>
<sequence length="418" mass="43849">MISTWRRFRSFPRPIRLLQINQAGINLGFFLLMPYLAQHLTGQAHLAVWAVGLILGLRNASQQGLFLIGGTLADRLGYKPMIMAGCVLRTAGFALFGLSTSLPFLLIAAVLSGLAGALFNPAARAYLAHEAGDRKVEAFAVFNVFYQAGILAGPLLGLALLGAGFRTVCFSAAAIFAVLAVLQWRCLPARRGAEADAGRPVLHDWREACTNRPFLAFATAMIASYALSYQMYLGLPLEVQRVGGGAGGVMVLYVISGLIGIAGQVPVTAWCSARWSSGQCIAGGLALMTLAFAPLAITAPLHPPPYLALAPVIVCTLLLTFGTLLAFPFEMATVADVGGGRLIGTYYGLYNLLSGAGILAGNLASGAAIDLAGTWRLPGLPWLLLICAGLASTLAVTRLHRTGRLTPARPAHPAVPAG</sequence>
<feature type="transmembrane region" description="Helical" evidence="7">
    <location>
        <begin position="163"/>
        <end position="182"/>
    </location>
</feature>
<dbReference type="AlphaFoldDB" id="A0A917VM02"/>
<dbReference type="PANTHER" id="PTHR23517:SF2">
    <property type="entry name" value="MULTIDRUG RESISTANCE PROTEIN MDTH"/>
    <property type="match status" value="1"/>
</dbReference>
<feature type="transmembrane region" description="Helical" evidence="7">
    <location>
        <begin position="214"/>
        <end position="232"/>
    </location>
</feature>
<comment type="subcellular location">
    <subcellularLocation>
        <location evidence="1">Cell membrane</location>
        <topology evidence="1">Multi-pass membrane protein</topology>
    </subcellularLocation>
</comment>
<evidence type="ECO:0000256" key="4">
    <source>
        <dbReference type="ARBA" id="ARBA00022692"/>
    </source>
</evidence>
<keyword evidence="10" id="KW-1185">Reference proteome</keyword>
<feature type="transmembrane region" description="Helical" evidence="7">
    <location>
        <begin position="104"/>
        <end position="127"/>
    </location>
</feature>
<feature type="transmembrane region" description="Helical" evidence="7">
    <location>
        <begin position="381"/>
        <end position="399"/>
    </location>
</feature>
<reference evidence="9" key="1">
    <citation type="journal article" date="2014" name="Int. J. Syst. Evol. Microbiol.">
        <title>Complete genome sequence of Corynebacterium casei LMG S-19264T (=DSM 44701T), isolated from a smear-ripened cheese.</title>
        <authorList>
            <consortium name="US DOE Joint Genome Institute (JGI-PGF)"/>
            <person name="Walter F."/>
            <person name="Albersmeier A."/>
            <person name="Kalinowski J."/>
            <person name="Ruckert C."/>
        </authorList>
    </citation>
    <scope>NUCLEOTIDE SEQUENCE</scope>
    <source>
        <strain evidence="9">JCM 13064</strain>
    </source>
</reference>
<proteinExistence type="predicted"/>
<dbReference type="GO" id="GO:0005886">
    <property type="term" value="C:plasma membrane"/>
    <property type="evidence" value="ECO:0007669"/>
    <property type="project" value="UniProtKB-SubCell"/>
</dbReference>
<dbReference type="PROSITE" id="PS50850">
    <property type="entry name" value="MFS"/>
    <property type="match status" value="1"/>
</dbReference>
<dbReference type="InterPro" id="IPR011701">
    <property type="entry name" value="MFS"/>
</dbReference>
<evidence type="ECO:0000256" key="3">
    <source>
        <dbReference type="ARBA" id="ARBA00022475"/>
    </source>
</evidence>
<keyword evidence="4 7" id="KW-0812">Transmembrane</keyword>
<gene>
    <name evidence="9" type="ORF">GCM10007964_41140</name>
</gene>
<evidence type="ECO:0000313" key="9">
    <source>
        <dbReference type="EMBL" id="GGK94493.1"/>
    </source>
</evidence>
<dbReference type="InterPro" id="IPR036259">
    <property type="entry name" value="MFS_trans_sf"/>
</dbReference>
<dbReference type="PANTHER" id="PTHR23517">
    <property type="entry name" value="RESISTANCE PROTEIN MDTM, PUTATIVE-RELATED-RELATED"/>
    <property type="match status" value="1"/>
</dbReference>
<comment type="caution">
    <text evidence="9">The sequence shown here is derived from an EMBL/GenBank/DDBJ whole genome shotgun (WGS) entry which is preliminary data.</text>
</comment>
<accession>A0A917VM02</accession>
<dbReference type="GO" id="GO:0022857">
    <property type="term" value="F:transmembrane transporter activity"/>
    <property type="evidence" value="ECO:0007669"/>
    <property type="project" value="InterPro"/>
</dbReference>
<feature type="transmembrane region" description="Helical" evidence="7">
    <location>
        <begin position="20"/>
        <end position="37"/>
    </location>
</feature>
<dbReference type="SUPFAM" id="SSF103473">
    <property type="entry name" value="MFS general substrate transporter"/>
    <property type="match status" value="1"/>
</dbReference>
<dbReference type="Proteomes" id="UP000645217">
    <property type="component" value="Unassembled WGS sequence"/>
</dbReference>
<feature type="transmembrane region" description="Helical" evidence="7">
    <location>
        <begin position="306"/>
        <end position="327"/>
    </location>
</feature>
<dbReference type="RefSeq" id="WP_189164657.1">
    <property type="nucleotide sequence ID" value="NZ_BMNT01000022.1"/>
</dbReference>
<reference evidence="9" key="2">
    <citation type="submission" date="2020-09" db="EMBL/GenBank/DDBJ databases">
        <authorList>
            <person name="Sun Q."/>
            <person name="Ohkuma M."/>
        </authorList>
    </citation>
    <scope>NUCLEOTIDE SEQUENCE</scope>
    <source>
        <strain evidence="9">JCM 13064</strain>
    </source>
</reference>
<dbReference type="EMBL" id="BMNT01000022">
    <property type="protein sequence ID" value="GGK94493.1"/>
    <property type="molecule type" value="Genomic_DNA"/>
</dbReference>
<evidence type="ECO:0000256" key="7">
    <source>
        <dbReference type="SAM" id="Phobius"/>
    </source>
</evidence>
<evidence type="ECO:0000256" key="1">
    <source>
        <dbReference type="ARBA" id="ARBA00004651"/>
    </source>
</evidence>
<protein>
    <submittedName>
        <fullName evidence="9">ABC transporter, permease protein</fullName>
    </submittedName>
</protein>
<evidence type="ECO:0000256" key="6">
    <source>
        <dbReference type="ARBA" id="ARBA00023136"/>
    </source>
</evidence>
<feature type="domain" description="Major facilitator superfamily (MFS) profile" evidence="8">
    <location>
        <begin position="1"/>
        <end position="404"/>
    </location>
</feature>
<evidence type="ECO:0000256" key="2">
    <source>
        <dbReference type="ARBA" id="ARBA00022448"/>
    </source>
</evidence>